<feature type="transmembrane region" description="Helical" evidence="6">
    <location>
        <begin position="48"/>
        <end position="68"/>
    </location>
</feature>
<evidence type="ECO:0000256" key="3">
    <source>
        <dbReference type="ARBA" id="ARBA00022989"/>
    </source>
</evidence>
<feature type="compositionally biased region" description="Polar residues" evidence="5">
    <location>
        <begin position="83"/>
        <end position="103"/>
    </location>
</feature>
<gene>
    <name evidence="7" type="ORF">GIL414_LOCUS85668</name>
</gene>
<feature type="region of interest" description="Disordered" evidence="5">
    <location>
        <begin position="78"/>
        <end position="103"/>
    </location>
</feature>
<evidence type="ECO:0000256" key="2">
    <source>
        <dbReference type="ARBA" id="ARBA00022692"/>
    </source>
</evidence>
<proteinExistence type="predicted"/>
<evidence type="ECO:0000256" key="6">
    <source>
        <dbReference type="SAM" id="Phobius"/>
    </source>
</evidence>
<keyword evidence="2 6" id="KW-0812">Transmembrane</keyword>
<protein>
    <submittedName>
        <fullName evidence="7">Uncharacterized protein</fullName>
    </submittedName>
</protein>
<dbReference type="PANTHER" id="PTHR42718:SF1">
    <property type="entry name" value="LOW AFFINITY AMMONIUM TRANSPORTER"/>
    <property type="match status" value="1"/>
</dbReference>
<feature type="non-terminal residue" evidence="7">
    <location>
        <position position="103"/>
    </location>
</feature>
<organism evidence="7 8">
    <name type="scientific">Rotaria magnacalcarata</name>
    <dbReference type="NCBI Taxonomy" id="392030"/>
    <lineage>
        <taxon>Eukaryota</taxon>
        <taxon>Metazoa</taxon>
        <taxon>Spiralia</taxon>
        <taxon>Gnathifera</taxon>
        <taxon>Rotifera</taxon>
        <taxon>Eurotatoria</taxon>
        <taxon>Bdelloidea</taxon>
        <taxon>Philodinida</taxon>
        <taxon>Philodinidae</taxon>
        <taxon>Rotaria</taxon>
    </lineage>
</organism>
<comment type="caution">
    <text evidence="7">The sequence shown here is derived from an EMBL/GenBank/DDBJ whole genome shotgun (WGS) entry which is preliminary data.</text>
</comment>
<evidence type="ECO:0000313" key="8">
    <source>
        <dbReference type="Proteomes" id="UP000681720"/>
    </source>
</evidence>
<sequence length="103" mass="10712">MPINQQGVAASMLNTVINWSISLGLGIAGTVESELLKSGKTALEGYRGGLYVGIGLSSAGILVALLFCRVSPPQTSIEEKKQSSLAETTAPTSDTIINTNMTQ</sequence>
<feature type="transmembrane region" description="Helical" evidence="6">
    <location>
        <begin position="7"/>
        <end position="28"/>
    </location>
</feature>
<evidence type="ECO:0000256" key="1">
    <source>
        <dbReference type="ARBA" id="ARBA00004141"/>
    </source>
</evidence>
<dbReference type="GO" id="GO:0016020">
    <property type="term" value="C:membrane"/>
    <property type="evidence" value="ECO:0007669"/>
    <property type="project" value="UniProtKB-SubCell"/>
</dbReference>
<reference evidence="7" key="1">
    <citation type="submission" date="2021-02" db="EMBL/GenBank/DDBJ databases">
        <authorList>
            <person name="Nowell W R."/>
        </authorList>
    </citation>
    <scope>NUCLEOTIDE SEQUENCE</scope>
</reference>
<evidence type="ECO:0000256" key="4">
    <source>
        <dbReference type="ARBA" id="ARBA00023136"/>
    </source>
</evidence>
<dbReference type="AlphaFoldDB" id="A0A8S3JXP1"/>
<comment type="subcellular location">
    <subcellularLocation>
        <location evidence="1">Membrane</location>
        <topology evidence="1">Multi-pass membrane protein</topology>
    </subcellularLocation>
</comment>
<evidence type="ECO:0000256" key="5">
    <source>
        <dbReference type="SAM" id="MobiDB-lite"/>
    </source>
</evidence>
<name>A0A8S3JXP1_9BILA</name>
<dbReference type="EMBL" id="CAJOBJ010371438">
    <property type="protein sequence ID" value="CAF5223608.1"/>
    <property type="molecule type" value="Genomic_DNA"/>
</dbReference>
<keyword evidence="4 6" id="KW-0472">Membrane</keyword>
<accession>A0A8S3JXP1</accession>
<dbReference type="PANTHER" id="PTHR42718">
    <property type="entry name" value="MAJOR FACILITATOR SUPERFAMILY MULTIDRUG TRANSPORTER MFSC"/>
    <property type="match status" value="1"/>
</dbReference>
<evidence type="ECO:0000313" key="7">
    <source>
        <dbReference type="EMBL" id="CAF5223608.1"/>
    </source>
</evidence>
<keyword evidence="3 6" id="KW-1133">Transmembrane helix</keyword>
<dbReference type="Proteomes" id="UP000681720">
    <property type="component" value="Unassembled WGS sequence"/>
</dbReference>